<dbReference type="GO" id="GO:0006874">
    <property type="term" value="P:intracellular calcium ion homeostasis"/>
    <property type="evidence" value="ECO:0007669"/>
    <property type="project" value="TreeGrafter"/>
</dbReference>
<dbReference type="InterPro" id="IPR004837">
    <property type="entry name" value="NaCa_Exmemb"/>
</dbReference>
<gene>
    <name evidence="11" type="ORF">N0V93_001928</name>
</gene>
<dbReference type="PANTHER" id="PTHR31503">
    <property type="entry name" value="VACUOLAR CALCIUM ION TRANSPORTER"/>
    <property type="match status" value="1"/>
</dbReference>
<feature type="compositionally biased region" description="Basic residues" evidence="8">
    <location>
        <begin position="472"/>
        <end position="494"/>
    </location>
</feature>
<feature type="transmembrane region" description="Helical" evidence="9">
    <location>
        <begin position="319"/>
        <end position="338"/>
    </location>
</feature>
<feature type="domain" description="Sodium/calcium exchanger membrane region" evidence="10">
    <location>
        <begin position="642"/>
        <end position="785"/>
    </location>
</feature>
<organism evidence="11 12">
    <name type="scientific">Gnomoniopsis smithogilvyi</name>
    <dbReference type="NCBI Taxonomy" id="1191159"/>
    <lineage>
        <taxon>Eukaryota</taxon>
        <taxon>Fungi</taxon>
        <taxon>Dikarya</taxon>
        <taxon>Ascomycota</taxon>
        <taxon>Pezizomycotina</taxon>
        <taxon>Sordariomycetes</taxon>
        <taxon>Sordariomycetidae</taxon>
        <taxon>Diaporthales</taxon>
        <taxon>Gnomoniaceae</taxon>
        <taxon>Gnomoniopsis</taxon>
    </lineage>
</organism>
<dbReference type="InterPro" id="IPR004713">
    <property type="entry name" value="CaH_exchang"/>
</dbReference>
<dbReference type="GO" id="GO:0015369">
    <property type="term" value="F:calcium:proton antiporter activity"/>
    <property type="evidence" value="ECO:0007669"/>
    <property type="project" value="TreeGrafter"/>
</dbReference>
<feature type="transmembrane region" description="Helical" evidence="9">
    <location>
        <begin position="706"/>
        <end position="731"/>
    </location>
</feature>
<feature type="compositionally biased region" description="Basic residues" evidence="8">
    <location>
        <begin position="395"/>
        <end position="409"/>
    </location>
</feature>
<keyword evidence="6" id="KW-0406">Ion transport</keyword>
<feature type="region of interest" description="Disordered" evidence="8">
    <location>
        <begin position="368"/>
        <end position="508"/>
    </location>
</feature>
<evidence type="ECO:0000256" key="5">
    <source>
        <dbReference type="ARBA" id="ARBA00022989"/>
    </source>
</evidence>
<feature type="compositionally biased region" description="Basic and acidic residues" evidence="8">
    <location>
        <begin position="385"/>
        <end position="394"/>
    </location>
</feature>
<dbReference type="Gene3D" id="1.20.1420.30">
    <property type="entry name" value="NCX, central ion-binding region"/>
    <property type="match status" value="2"/>
</dbReference>
<feature type="domain" description="Sodium/calcium exchanger membrane region" evidence="10">
    <location>
        <begin position="187"/>
        <end position="340"/>
    </location>
</feature>
<comment type="similarity">
    <text evidence="2">Belongs to the Ca(2+):cation antiporter (CaCA) (TC 2.A.19) family.</text>
</comment>
<feature type="transmembrane region" description="Helical" evidence="9">
    <location>
        <begin position="244"/>
        <end position="268"/>
    </location>
</feature>
<evidence type="ECO:0000256" key="4">
    <source>
        <dbReference type="ARBA" id="ARBA00022692"/>
    </source>
</evidence>
<evidence type="ECO:0000256" key="1">
    <source>
        <dbReference type="ARBA" id="ARBA00004127"/>
    </source>
</evidence>
<dbReference type="FunFam" id="1.20.1420.30:FF:000016">
    <property type="entry name" value="Membrane bound cation transporter"/>
    <property type="match status" value="1"/>
</dbReference>
<feature type="transmembrane region" description="Helical" evidence="9">
    <location>
        <begin position="289"/>
        <end position="307"/>
    </location>
</feature>
<evidence type="ECO:0000259" key="10">
    <source>
        <dbReference type="Pfam" id="PF01699"/>
    </source>
</evidence>
<dbReference type="EMBL" id="JAPEVB010000001">
    <property type="protein sequence ID" value="KAJ4397694.1"/>
    <property type="molecule type" value="Genomic_DNA"/>
</dbReference>
<feature type="compositionally biased region" description="Polar residues" evidence="8">
    <location>
        <begin position="46"/>
        <end position="77"/>
    </location>
</feature>
<name>A0A9W8Z6G3_9PEZI</name>
<sequence length="797" mass="85642">MKETSPDSPYTDRLRSWAHSKVHGGNRSSARRPGSDHEPNLVLPISNRQTISPDQSTATNAKSSNNGTNILPSTSQDALGGDQGNTSRRGSGGSNSRQKAGSHNGPEGGSLFTPSPQASGKGSQLGTDGISENTIEKTDQDQPVPNRFKRFFITGKKVICHSYLNLLLVFVPVGIAVELVPNMPPGVVFGMNAIAIIPLAGLLAYATESVAHNMGDAIGALMNITFGNAVELVIFIALVKNEILIVQAAILGSILSNLLLILGMSFLLGGLRYREQIYNSTVTQMSACLLSLSVISLVLPTAFHASFQDKAVADAQSLIISRGTSIILLLVYGLYLLFQLKSHAYMYESTPQDVIDAECTPGPAVAWFDSSSSDDSSSSSSDSDSSGRSRETIQKRVKRMVRHGRRRKSSVASVDTAETGSLQTRPVLRADTNSTLEDGVHGDVTQRGSPILPRMNSQTIVDDSSSDDERHNRRRRHRKHKRSKRFRKQLKKNSHGSNSPTEQTLDEIPENAEKAAGEPRRVDFAVNAVADGPTTPAGEGGTPRRPFDALLALKPVAKSLTPTVFAQPPNTTEVPVVPSGPVPRVRYGIRRTNSLPGRLNDPQVRPPGAMFPSQISAQAMAVATGKVQDNALHPNSMSRVSAVILLLISTGLVAVCAEFMVGSIDGLLATSPVNEVFIGLIILPIVGNAAEHVTAITVAMKNKMDLSIGVAVGSSIQVALFMSPLTVILGWCMDREMTLYFTLFQTVCLFVSAFIVNFLVLDGRSNYLEGALLCATYVIIALAAFFYPREDQTSQWG</sequence>
<feature type="compositionally biased region" description="Low complexity" evidence="8">
    <location>
        <begin position="369"/>
        <end position="384"/>
    </location>
</feature>
<feature type="transmembrane region" description="Helical" evidence="9">
    <location>
        <begin position="737"/>
        <end position="760"/>
    </location>
</feature>
<evidence type="ECO:0000313" key="11">
    <source>
        <dbReference type="EMBL" id="KAJ4397694.1"/>
    </source>
</evidence>
<dbReference type="PANTHER" id="PTHR31503:SF18">
    <property type="entry name" value="CA(2+)_H(+) EXCHANGER, PUTATIVE (EUROFUNG)-RELATED"/>
    <property type="match status" value="1"/>
</dbReference>
<keyword evidence="4 9" id="KW-0812">Transmembrane</keyword>
<evidence type="ECO:0000256" key="2">
    <source>
        <dbReference type="ARBA" id="ARBA00008170"/>
    </source>
</evidence>
<feature type="region of interest" description="Disordered" evidence="8">
    <location>
        <begin position="1"/>
        <end position="142"/>
    </location>
</feature>
<feature type="compositionally biased region" description="Basic and acidic residues" evidence="8">
    <location>
        <begin position="1"/>
        <end position="15"/>
    </location>
</feature>
<keyword evidence="12" id="KW-1185">Reference proteome</keyword>
<evidence type="ECO:0000256" key="8">
    <source>
        <dbReference type="SAM" id="MobiDB-lite"/>
    </source>
</evidence>
<keyword evidence="5 9" id="KW-1133">Transmembrane helix</keyword>
<dbReference type="OrthoDB" id="1699231at2759"/>
<dbReference type="Pfam" id="PF01699">
    <property type="entry name" value="Na_Ca_ex"/>
    <property type="match status" value="2"/>
</dbReference>
<protein>
    <recommendedName>
        <fullName evidence="10">Sodium/calcium exchanger membrane region domain-containing protein</fullName>
    </recommendedName>
</protein>
<evidence type="ECO:0000256" key="3">
    <source>
        <dbReference type="ARBA" id="ARBA00022448"/>
    </source>
</evidence>
<reference evidence="11" key="1">
    <citation type="submission" date="2022-10" db="EMBL/GenBank/DDBJ databases">
        <title>Tapping the CABI collections for fungal endophytes: first genome assemblies for Collariella, Neodidymelliopsis, Ascochyta clinopodiicola, Didymella pomorum, Didymosphaeria variabile, Neocosmospora piperis and Neocucurbitaria cava.</title>
        <authorList>
            <person name="Hill R."/>
        </authorList>
    </citation>
    <scope>NUCLEOTIDE SEQUENCE</scope>
    <source>
        <strain evidence="11">IMI 355082</strain>
    </source>
</reference>
<feature type="compositionally biased region" description="Polar residues" evidence="8">
    <location>
        <begin position="410"/>
        <end position="424"/>
    </location>
</feature>
<keyword evidence="7 9" id="KW-0472">Membrane</keyword>
<feature type="transmembrane region" description="Helical" evidence="9">
    <location>
        <begin position="642"/>
        <end position="664"/>
    </location>
</feature>
<comment type="caution">
    <text evidence="11">The sequence shown here is derived from an EMBL/GenBank/DDBJ whole genome shotgun (WGS) entry which is preliminary data.</text>
</comment>
<feature type="compositionally biased region" description="Polar residues" evidence="8">
    <location>
        <begin position="112"/>
        <end position="133"/>
    </location>
</feature>
<dbReference type="Proteomes" id="UP001140453">
    <property type="component" value="Unassembled WGS sequence"/>
</dbReference>
<dbReference type="FunFam" id="1.20.1420.30:FF:000011">
    <property type="entry name" value="Vacuolar calcium ion transporter"/>
    <property type="match status" value="1"/>
</dbReference>
<feature type="transmembrane region" description="Helical" evidence="9">
    <location>
        <begin position="676"/>
        <end position="699"/>
    </location>
</feature>
<comment type="subcellular location">
    <subcellularLocation>
        <location evidence="1">Endomembrane system</location>
        <topology evidence="1">Multi-pass membrane protein</topology>
    </subcellularLocation>
</comment>
<evidence type="ECO:0000313" key="12">
    <source>
        <dbReference type="Proteomes" id="UP001140453"/>
    </source>
</evidence>
<feature type="transmembrane region" description="Helical" evidence="9">
    <location>
        <begin position="158"/>
        <end position="180"/>
    </location>
</feature>
<proteinExistence type="inferred from homology"/>
<dbReference type="InterPro" id="IPR044880">
    <property type="entry name" value="NCX_ion-bd_dom_sf"/>
</dbReference>
<evidence type="ECO:0000256" key="9">
    <source>
        <dbReference type="SAM" id="Phobius"/>
    </source>
</evidence>
<evidence type="ECO:0000256" key="7">
    <source>
        <dbReference type="ARBA" id="ARBA00023136"/>
    </source>
</evidence>
<feature type="compositionally biased region" description="Low complexity" evidence="8">
    <location>
        <begin position="84"/>
        <end position="97"/>
    </location>
</feature>
<dbReference type="GO" id="GO:0012505">
    <property type="term" value="C:endomembrane system"/>
    <property type="evidence" value="ECO:0007669"/>
    <property type="project" value="UniProtKB-SubCell"/>
</dbReference>
<dbReference type="AlphaFoldDB" id="A0A9W8Z6G3"/>
<feature type="transmembrane region" description="Helical" evidence="9">
    <location>
        <begin position="218"/>
        <end position="238"/>
    </location>
</feature>
<feature type="transmembrane region" description="Helical" evidence="9">
    <location>
        <begin position="186"/>
        <end position="206"/>
    </location>
</feature>
<keyword evidence="3" id="KW-0813">Transport</keyword>
<evidence type="ECO:0000256" key="6">
    <source>
        <dbReference type="ARBA" id="ARBA00023065"/>
    </source>
</evidence>
<accession>A0A9W8Z6G3</accession>
<feature type="transmembrane region" description="Helical" evidence="9">
    <location>
        <begin position="767"/>
        <end position="787"/>
    </location>
</feature>
<dbReference type="GO" id="GO:0000329">
    <property type="term" value="C:fungal-type vacuole membrane"/>
    <property type="evidence" value="ECO:0007669"/>
    <property type="project" value="TreeGrafter"/>
</dbReference>